<protein>
    <submittedName>
        <fullName evidence="2">Uncharacterized protein</fullName>
    </submittedName>
</protein>
<feature type="non-terminal residue" evidence="2">
    <location>
        <position position="1"/>
    </location>
</feature>
<reference evidence="2" key="1">
    <citation type="submission" date="2015-04" db="EMBL/GenBank/DDBJ databases">
        <title>The genome sequence of the plant pathogenic Rhizarian Plasmodiophora brassicae reveals insights in its biotrophic life cycle and the origin of chitin synthesis.</title>
        <authorList>
            <person name="Schwelm A."/>
            <person name="Fogelqvist J."/>
            <person name="Knaust A."/>
            <person name="Julke S."/>
            <person name="Lilja T."/>
            <person name="Dhandapani V."/>
            <person name="Bonilla-Rosso G."/>
            <person name="Karlsson M."/>
            <person name="Shevchenko A."/>
            <person name="Choi S.R."/>
            <person name="Kim H.G."/>
            <person name="Park J.Y."/>
            <person name="Lim Y.P."/>
            <person name="Ludwig-Muller J."/>
            <person name="Dixelius C."/>
        </authorList>
    </citation>
    <scope>NUCLEOTIDE SEQUENCE</scope>
    <source>
        <tissue evidence="2">Potato root galls</tissue>
    </source>
</reference>
<name>A0A0H5QFZ9_9EUKA</name>
<feature type="transmembrane region" description="Helical" evidence="1">
    <location>
        <begin position="20"/>
        <end position="42"/>
    </location>
</feature>
<keyword evidence="1" id="KW-0472">Membrane</keyword>
<organism evidence="2">
    <name type="scientific">Spongospora subterranea</name>
    <dbReference type="NCBI Taxonomy" id="70186"/>
    <lineage>
        <taxon>Eukaryota</taxon>
        <taxon>Sar</taxon>
        <taxon>Rhizaria</taxon>
        <taxon>Endomyxa</taxon>
        <taxon>Phytomyxea</taxon>
        <taxon>Plasmodiophorida</taxon>
        <taxon>Plasmodiophoridae</taxon>
        <taxon>Spongospora</taxon>
    </lineage>
</organism>
<dbReference type="AlphaFoldDB" id="A0A0H5QFZ9"/>
<evidence type="ECO:0000313" key="2">
    <source>
        <dbReference type="EMBL" id="CRZ00870.1"/>
    </source>
</evidence>
<accession>A0A0H5QFZ9</accession>
<keyword evidence="1" id="KW-1133">Transmembrane helix</keyword>
<keyword evidence="1" id="KW-0812">Transmembrane</keyword>
<sequence>DSGSPTDECSRALPNGFSLFHWHIIYCVFVLICTVVSIYFVVDSFHVTDFSLDLAALQQEFDQVTHDVNARLPEVNCSLMNEFFIFFSLFYGRCSGPELAILQISELSSKVDKLRAHLVATSLALETEGLRLIRSMLPKFRKCIFMRVLDLHNLAHSLLNTESKKTFAETSSLINTLHGITFSKEALSLRAGFLNMRATLRFPKSPANLLSKDPNLVKMMLKEYLLVHSVFGPTSERHFNAARCIHSINWQFMPVLVPALRSAGDYALEHGNARQQAVWADMFSSYKRIRQHMDDDFILMRKFLQDDDERIFRIWDQLEDVRTLSGGNGNVKQPPFSPSMMYKLRKMVISVLRQCAFHLSW</sequence>
<proteinExistence type="predicted"/>
<evidence type="ECO:0000256" key="1">
    <source>
        <dbReference type="SAM" id="Phobius"/>
    </source>
</evidence>
<dbReference type="EMBL" id="HACM01000428">
    <property type="protein sequence ID" value="CRZ00870.1"/>
    <property type="molecule type" value="Transcribed_RNA"/>
</dbReference>